<evidence type="ECO:0000313" key="3">
    <source>
        <dbReference type="Proteomes" id="UP001290455"/>
    </source>
</evidence>
<name>A0ABU5J4Z6_9BACI</name>
<comment type="caution">
    <text evidence="2">The sequence shown here is derived from an EMBL/GenBank/DDBJ whole genome shotgun (WGS) entry which is preliminary data.</text>
</comment>
<dbReference type="InterPro" id="IPR048136">
    <property type="entry name" value="STM3941-like"/>
</dbReference>
<dbReference type="RefSeq" id="WP_322448695.1">
    <property type="nucleotide sequence ID" value="NZ_JAXOFX010000025.1"/>
</dbReference>
<keyword evidence="3" id="KW-1185">Reference proteome</keyword>
<feature type="transmembrane region" description="Helical" evidence="1">
    <location>
        <begin position="12"/>
        <end position="34"/>
    </location>
</feature>
<reference evidence="2 3" key="1">
    <citation type="submission" date="2023-11" db="EMBL/GenBank/DDBJ databases">
        <title>Bacillus jintuensis, isolated from a mudflat on the Beibu Gulf coast.</title>
        <authorList>
            <person name="Li M."/>
        </authorList>
    </citation>
    <scope>NUCLEOTIDE SEQUENCE [LARGE SCALE GENOMIC DNA]</scope>
    <source>
        <strain evidence="2 3">31A1R</strain>
    </source>
</reference>
<feature type="transmembrane region" description="Helical" evidence="1">
    <location>
        <begin position="40"/>
        <end position="62"/>
    </location>
</feature>
<evidence type="ECO:0000256" key="1">
    <source>
        <dbReference type="SAM" id="Phobius"/>
    </source>
</evidence>
<sequence>MEKHFYLSKIKMVGVFILMILLTLAVAVMMVSMVVSEEGIPIVTFLFLGLIFLLFAWCTYFIGKKLFSDEPNVTVSPKGITLYGTQNPGFIEWDDIDGFFPYLYQRNRLLGVILKDEEKYIDNLSSTGKRLARMNQKMGFPSFNISMNLLKEEKAFLEALAENEAPFFIEGDSESM</sequence>
<gene>
    <name evidence="2" type="ORF">SM124_22210</name>
</gene>
<keyword evidence="1" id="KW-0812">Transmembrane</keyword>
<accession>A0ABU5J4Z6</accession>
<dbReference type="EMBL" id="JAXOFX010000025">
    <property type="protein sequence ID" value="MDZ5474412.1"/>
    <property type="molecule type" value="Genomic_DNA"/>
</dbReference>
<organism evidence="2 3">
    <name type="scientific">Robertmurraya mangrovi</name>
    <dbReference type="NCBI Taxonomy" id="3098077"/>
    <lineage>
        <taxon>Bacteria</taxon>
        <taxon>Bacillati</taxon>
        <taxon>Bacillota</taxon>
        <taxon>Bacilli</taxon>
        <taxon>Bacillales</taxon>
        <taxon>Bacillaceae</taxon>
        <taxon>Robertmurraya</taxon>
    </lineage>
</organism>
<keyword evidence="1" id="KW-0472">Membrane</keyword>
<dbReference type="NCBIfam" id="NF041635">
    <property type="entry name" value="STM3941_fam"/>
    <property type="match status" value="1"/>
</dbReference>
<dbReference type="Proteomes" id="UP001290455">
    <property type="component" value="Unassembled WGS sequence"/>
</dbReference>
<proteinExistence type="predicted"/>
<evidence type="ECO:0000313" key="2">
    <source>
        <dbReference type="EMBL" id="MDZ5474412.1"/>
    </source>
</evidence>
<protein>
    <submittedName>
        <fullName evidence="2">STM3941 family protein</fullName>
    </submittedName>
</protein>
<keyword evidence="1" id="KW-1133">Transmembrane helix</keyword>